<accession>A0ABD0KGN0</accession>
<dbReference type="AlphaFoldDB" id="A0ABD0KGN0"/>
<sequence length="84" mass="9688">MVLLHAQQSGRVYTDRLLRQRDLVWLETTGVRRTMPASPRGACPIQQQTTLTKSHSDTEICLQVHKTMCEPDQRNFPFGIHSLR</sequence>
<protein>
    <submittedName>
        <fullName evidence="1">Uncharacterized protein</fullName>
    </submittedName>
</protein>
<proteinExistence type="predicted"/>
<dbReference type="EMBL" id="JACVVK020000182">
    <property type="protein sequence ID" value="KAK7486198.1"/>
    <property type="molecule type" value="Genomic_DNA"/>
</dbReference>
<gene>
    <name evidence="1" type="ORF">BaRGS_00022521</name>
</gene>
<name>A0ABD0KGN0_9CAEN</name>
<reference evidence="1 2" key="1">
    <citation type="journal article" date="2023" name="Sci. Data">
        <title>Genome assembly of the Korean intertidal mud-creeper Batillaria attramentaria.</title>
        <authorList>
            <person name="Patra A.K."/>
            <person name="Ho P.T."/>
            <person name="Jun S."/>
            <person name="Lee S.J."/>
            <person name="Kim Y."/>
            <person name="Won Y.J."/>
        </authorList>
    </citation>
    <scope>NUCLEOTIDE SEQUENCE [LARGE SCALE GENOMIC DNA]</scope>
    <source>
        <strain evidence="1">Wonlab-2016</strain>
    </source>
</reference>
<evidence type="ECO:0000313" key="1">
    <source>
        <dbReference type="EMBL" id="KAK7486198.1"/>
    </source>
</evidence>
<dbReference type="Proteomes" id="UP001519460">
    <property type="component" value="Unassembled WGS sequence"/>
</dbReference>
<comment type="caution">
    <text evidence="1">The sequence shown here is derived from an EMBL/GenBank/DDBJ whole genome shotgun (WGS) entry which is preliminary data.</text>
</comment>
<organism evidence="1 2">
    <name type="scientific">Batillaria attramentaria</name>
    <dbReference type="NCBI Taxonomy" id="370345"/>
    <lineage>
        <taxon>Eukaryota</taxon>
        <taxon>Metazoa</taxon>
        <taxon>Spiralia</taxon>
        <taxon>Lophotrochozoa</taxon>
        <taxon>Mollusca</taxon>
        <taxon>Gastropoda</taxon>
        <taxon>Caenogastropoda</taxon>
        <taxon>Sorbeoconcha</taxon>
        <taxon>Cerithioidea</taxon>
        <taxon>Batillariidae</taxon>
        <taxon>Batillaria</taxon>
    </lineage>
</organism>
<keyword evidence="2" id="KW-1185">Reference proteome</keyword>
<evidence type="ECO:0000313" key="2">
    <source>
        <dbReference type="Proteomes" id="UP001519460"/>
    </source>
</evidence>